<sequence length="109" mass="11987">MAMDPASLQRIKVFAEFIQHVKSSDVELSFVSTPTEHGDNITATAILNGERKNIGLVFWDVSLLQAQGLVDTLDDDDLALGMNITDGMVEDAEKILHFATSELAKLHEM</sequence>
<protein>
    <submittedName>
        <fullName evidence="1">Uncharacterized protein</fullName>
    </submittedName>
</protein>
<proteinExistence type="predicted"/>
<dbReference type="Proteomes" id="UP001250932">
    <property type="component" value="Unassembled WGS sequence"/>
</dbReference>
<dbReference type="EMBL" id="JAQOUE010000001">
    <property type="protein sequence ID" value="MDT7040972.1"/>
    <property type="molecule type" value="Genomic_DNA"/>
</dbReference>
<evidence type="ECO:0000313" key="1">
    <source>
        <dbReference type="EMBL" id="MDT7040972.1"/>
    </source>
</evidence>
<name>A0ABU3K3L0_9BACT</name>
<dbReference type="RefSeq" id="WP_313831331.1">
    <property type="nucleotide sequence ID" value="NZ_JAQOUE010000001.1"/>
</dbReference>
<reference evidence="1 2" key="1">
    <citation type="journal article" date="2023" name="ISME J.">
        <title>Cultivation and genomic characterization of novel and ubiquitous marine nitrite-oxidizing bacteria from the Nitrospirales.</title>
        <authorList>
            <person name="Mueller A.J."/>
            <person name="Daebeler A."/>
            <person name="Herbold C.W."/>
            <person name="Kirkegaard R.H."/>
            <person name="Daims H."/>
        </authorList>
    </citation>
    <scope>NUCLEOTIDE SEQUENCE [LARGE SCALE GENOMIC DNA]</scope>
    <source>
        <strain evidence="1 2">EB</strain>
    </source>
</reference>
<evidence type="ECO:0000313" key="2">
    <source>
        <dbReference type="Proteomes" id="UP001250932"/>
    </source>
</evidence>
<gene>
    <name evidence="1" type="ORF">PPG34_01340</name>
</gene>
<keyword evidence="2" id="KW-1185">Reference proteome</keyword>
<organism evidence="1 2">
    <name type="scientific">Candidatus Nitronereus thalassa</name>
    <dbReference type="NCBI Taxonomy" id="3020898"/>
    <lineage>
        <taxon>Bacteria</taxon>
        <taxon>Pseudomonadati</taxon>
        <taxon>Nitrospirota</taxon>
        <taxon>Nitrospiria</taxon>
        <taxon>Nitrospirales</taxon>
        <taxon>Nitrospiraceae</taxon>
        <taxon>Candidatus Nitronereus</taxon>
    </lineage>
</organism>
<accession>A0ABU3K3L0</accession>
<comment type="caution">
    <text evidence="1">The sequence shown here is derived from an EMBL/GenBank/DDBJ whole genome shotgun (WGS) entry which is preliminary data.</text>
</comment>